<dbReference type="Gene3D" id="3.20.20.370">
    <property type="entry name" value="Glycoside hydrolase/deacetylase"/>
    <property type="match status" value="1"/>
</dbReference>
<comment type="cofactor">
    <cofactor evidence="1">
        <name>Co(2+)</name>
        <dbReference type="ChEBI" id="CHEBI:48828"/>
    </cofactor>
</comment>
<keyword evidence="6" id="KW-0170">Cobalt</keyword>
<evidence type="ECO:0000256" key="2">
    <source>
        <dbReference type="ARBA" id="ARBA00022723"/>
    </source>
</evidence>
<evidence type="ECO:0000313" key="10">
    <source>
        <dbReference type="EMBL" id="KAH6677010.1"/>
    </source>
</evidence>
<dbReference type="OrthoDB" id="407355at2759"/>
<keyword evidence="3 8" id="KW-0732">Signal</keyword>
<feature type="compositionally biased region" description="Low complexity" evidence="7">
    <location>
        <begin position="303"/>
        <end position="317"/>
    </location>
</feature>
<evidence type="ECO:0000256" key="4">
    <source>
        <dbReference type="ARBA" id="ARBA00022801"/>
    </source>
</evidence>
<evidence type="ECO:0000256" key="3">
    <source>
        <dbReference type="ARBA" id="ARBA00022729"/>
    </source>
</evidence>
<dbReference type="Proteomes" id="UP000770015">
    <property type="component" value="Unassembled WGS sequence"/>
</dbReference>
<feature type="compositionally biased region" description="Low complexity" evidence="7">
    <location>
        <begin position="283"/>
        <end position="294"/>
    </location>
</feature>
<evidence type="ECO:0000313" key="11">
    <source>
        <dbReference type="Proteomes" id="UP000770015"/>
    </source>
</evidence>
<feature type="domain" description="NodB homology" evidence="9">
    <location>
        <begin position="47"/>
        <end position="235"/>
    </location>
</feature>
<proteinExistence type="predicted"/>
<evidence type="ECO:0000256" key="5">
    <source>
        <dbReference type="ARBA" id="ARBA00023277"/>
    </source>
</evidence>
<organism evidence="10 11">
    <name type="scientific">Plectosphaerella plurivora</name>
    <dbReference type="NCBI Taxonomy" id="936078"/>
    <lineage>
        <taxon>Eukaryota</taxon>
        <taxon>Fungi</taxon>
        <taxon>Dikarya</taxon>
        <taxon>Ascomycota</taxon>
        <taxon>Pezizomycotina</taxon>
        <taxon>Sordariomycetes</taxon>
        <taxon>Hypocreomycetidae</taxon>
        <taxon>Glomerellales</taxon>
        <taxon>Plectosphaerellaceae</taxon>
        <taxon>Plectosphaerella</taxon>
    </lineage>
</organism>
<dbReference type="GO" id="GO:0046872">
    <property type="term" value="F:metal ion binding"/>
    <property type="evidence" value="ECO:0007669"/>
    <property type="project" value="UniProtKB-KW"/>
</dbReference>
<feature type="region of interest" description="Disordered" evidence="7">
    <location>
        <begin position="247"/>
        <end position="317"/>
    </location>
</feature>
<reference evidence="10" key="1">
    <citation type="journal article" date="2021" name="Nat. Commun.">
        <title>Genetic determinants of endophytism in the Arabidopsis root mycobiome.</title>
        <authorList>
            <person name="Mesny F."/>
            <person name="Miyauchi S."/>
            <person name="Thiergart T."/>
            <person name="Pickel B."/>
            <person name="Atanasova L."/>
            <person name="Karlsson M."/>
            <person name="Huettel B."/>
            <person name="Barry K.W."/>
            <person name="Haridas S."/>
            <person name="Chen C."/>
            <person name="Bauer D."/>
            <person name="Andreopoulos W."/>
            <person name="Pangilinan J."/>
            <person name="LaButti K."/>
            <person name="Riley R."/>
            <person name="Lipzen A."/>
            <person name="Clum A."/>
            <person name="Drula E."/>
            <person name="Henrissat B."/>
            <person name="Kohler A."/>
            <person name="Grigoriev I.V."/>
            <person name="Martin F.M."/>
            <person name="Hacquard S."/>
        </authorList>
    </citation>
    <scope>NUCLEOTIDE SEQUENCE</scope>
    <source>
        <strain evidence="10">MPI-SDFR-AT-0117</strain>
    </source>
</reference>
<dbReference type="PROSITE" id="PS51677">
    <property type="entry name" value="NODB"/>
    <property type="match status" value="1"/>
</dbReference>
<sequence length="402" mass="42004">MSLSTVAILALAALGEARTVIQKKEISRPKFGNIPYGADIISCNQPGVIALTFDDGPGPLTAGIVDTLEKAGAKGTFFMVGKNGEDGLVTGDYTALVKRIHKAGHHIGSHSFTHPNFNEISYDEKVEELLQNEQAFVKTLGVIPTYFRPPYTACNGECYQALGDMGYHVTDYDLDTKDWENGGANAKEKYGNAVRFSNPDFNSFISLSHDIQPFTADGFVQFMLDVGHEKGYRFVTLGECLGDPAGNWYRDPETGDAIGDAPPEPTPEPTTSTSSKAPPPPKTTSTQAAPQASPGAHKEEESSAVSSAEESAATTAAAATGTIRTILTITTTSSASAESSALSTSPATTAATAATSSTDDSAAASTSSAEEETEPSAASFRAPSLTNALIASLAGLAAWAFL</sequence>
<evidence type="ECO:0000256" key="1">
    <source>
        <dbReference type="ARBA" id="ARBA00001941"/>
    </source>
</evidence>
<dbReference type="CDD" id="cd10951">
    <property type="entry name" value="CE4_ClCDA_like"/>
    <property type="match status" value="1"/>
</dbReference>
<name>A0A9P8V5I8_9PEZI</name>
<dbReference type="AlphaFoldDB" id="A0A9P8V5I8"/>
<dbReference type="InterPro" id="IPR011330">
    <property type="entry name" value="Glyco_hydro/deAcase_b/a-brl"/>
</dbReference>
<protein>
    <submittedName>
        <fullName evidence="10">Chitin deacetylase</fullName>
    </submittedName>
</protein>
<dbReference type="Pfam" id="PF01522">
    <property type="entry name" value="Polysacc_deac_1"/>
    <property type="match status" value="1"/>
</dbReference>
<evidence type="ECO:0000256" key="7">
    <source>
        <dbReference type="SAM" id="MobiDB-lite"/>
    </source>
</evidence>
<dbReference type="PANTHER" id="PTHR46471">
    <property type="entry name" value="CHITIN DEACETYLASE"/>
    <property type="match status" value="1"/>
</dbReference>
<feature type="chain" id="PRO_5040493996" evidence="8">
    <location>
        <begin position="18"/>
        <end position="402"/>
    </location>
</feature>
<dbReference type="SUPFAM" id="SSF88713">
    <property type="entry name" value="Glycoside hydrolase/deacetylase"/>
    <property type="match status" value="1"/>
</dbReference>
<comment type="caution">
    <text evidence="10">The sequence shown here is derived from an EMBL/GenBank/DDBJ whole genome shotgun (WGS) entry which is preliminary data.</text>
</comment>
<dbReference type="PANTHER" id="PTHR46471:SF2">
    <property type="entry name" value="CHITIN DEACETYLASE-RELATED"/>
    <property type="match status" value="1"/>
</dbReference>
<dbReference type="GO" id="GO:0005975">
    <property type="term" value="P:carbohydrate metabolic process"/>
    <property type="evidence" value="ECO:0007669"/>
    <property type="project" value="InterPro"/>
</dbReference>
<accession>A0A9P8V5I8</accession>
<keyword evidence="5" id="KW-0119">Carbohydrate metabolism</keyword>
<gene>
    <name evidence="10" type="ORF">F5X68DRAFT_157468</name>
</gene>
<keyword evidence="2" id="KW-0479">Metal-binding</keyword>
<keyword evidence="4" id="KW-0378">Hydrolase</keyword>
<evidence type="ECO:0000256" key="6">
    <source>
        <dbReference type="ARBA" id="ARBA00023285"/>
    </source>
</evidence>
<dbReference type="InterPro" id="IPR002509">
    <property type="entry name" value="NODB_dom"/>
</dbReference>
<feature type="region of interest" description="Disordered" evidence="7">
    <location>
        <begin position="332"/>
        <end position="381"/>
    </location>
</feature>
<keyword evidence="11" id="KW-1185">Reference proteome</keyword>
<dbReference type="GO" id="GO:0016810">
    <property type="term" value="F:hydrolase activity, acting on carbon-nitrogen (but not peptide) bonds"/>
    <property type="evidence" value="ECO:0007669"/>
    <property type="project" value="InterPro"/>
</dbReference>
<evidence type="ECO:0000259" key="9">
    <source>
        <dbReference type="PROSITE" id="PS51677"/>
    </source>
</evidence>
<feature type="compositionally biased region" description="Low complexity" evidence="7">
    <location>
        <begin position="332"/>
        <end position="368"/>
    </location>
</feature>
<feature type="signal peptide" evidence="8">
    <location>
        <begin position="1"/>
        <end position="17"/>
    </location>
</feature>
<dbReference type="EMBL" id="JAGSXJ010000023">
    <property type="protein sequence ID" value="KAH6677010.1"/>
    <property type="molecule type" value="Genomic_DNA"/>
</dbReference>
<evidence type="ECO:0000256" key="8">
    <source>
        <dbReference type="SAM" id="SignalP"/>
    </source>
</evidence>